<protein>
    <submittedName>
        <fullName evidence="6">Betaine aldehyde dehydrogenase, chloroplastic</fullName>
    </submittedName>
</protein>
<sequence>MGYFPDDTSALFIDGELRPTDGGTYPVVNPATGEQIGHAANGTPGDADAAIAAARRAYDTTDWTRDAAFRAHCLRQLHARLTSDLEEIRAVTIAEVGTSHTMTTGPQMEDPINGLLYWADLAEKFDYSENKGSHELMGITSRHEVRREGAGVVAAITPWNFPHQINFAKIGAALAAGCTVVLKPAPDTPWTGALLGVAAADTDLPAGVFNVVTSESNDPGQRLVDSPDVDVVSFTGSSATGRHIMASAAPTLKKVFLELGGKSAAIVLDDADLATACMMTAITCTLHAGQGCVFTTRLIVPREQLGEAIETTKGVMAGIVPGDPNDPGTMCGPIISPRQLERVSGYVELAKKEGGTIEIGGEVFDSPTGGGNWYTPTLISGLDPHSRVAQEEIFGPVLVILPHDGDDDAVRLANDNPYGLSGAVWGTDPDRIERAVRGMRTGTLSVNGGQYFGQDMPFGGVKQSGIGREMGEAGFEEFLEYKSIGYGV</sequence>
<dbReference type="PROSITE" id="PS00687">
    <property type="entry name" value="ALDEHYDE_DEHYDR_GLU"/>
    <property type="match status" value="1"/>
</dbReference>
<feature type="active site" evidence="3">
    <location>
        <position position="258"/>
    </location>
</feature>
<dbReference type="RefSeq" id="WP_067475737.1">
    <property type="nucleotide sequence ID" value="NZ_CP015961.1"/>
</dbReference>
<dbReference type="Gene3D" id="3.40.309.10">
    <property type="entry name" value="Aldehyde Dehydrogenase, Chain A, domain 2"/>
    <property type="match status" value="1"/>
</dbReference>
<accession>A0A173LLV7</accession>
<keyword evidence="7" id="KW-1185">Reference proteome</keyword>
<dbReference type="EMBL" id="CP015961">
    <property type="protein sequence ID" value="ANI91732.1"/>
    <property type="molecule type" value="Genomic_DNA"/>
</dbReference>
<evidence type="ECO:0000256" key="1">
    <source>
        <dbReference type="ARBA" id="ARBA00009986"/>
    </source>
</evidence>
<dbReference type="Gene3D" id="3.40.605.10">
    <property type="entry name" value="Aldehyde Dehydrogenase, Chain A, domain 1"/>
    <property type="match status" value="1"/>
</dbReference>
<evidence type="ECO:0000313" key="6">
    <source>
        <dbReference type="EMBL" id="ANI91732.1"/>
    </source>
</evidence>
<evidence type="ECO:0000256" key="3">
    <source>
        <dbReference type="PROSITE-ProRule" id="PRU10007"/>
    </source>
</evidence>
<evidence type="ECO:0000259" key="5">
    <source>
        <dbReference type="Pfam" id="PF00171"/>
    </source>
</evidence>
<dbReference type="OrthoDB" id="6882680at2"/>
<organism evidence="6 7">
    <name type="scientific">Dietzia timorensis</name>
    <dbReference type="NCBI Taxonomy" id="499555"/>
    <lineage>
        <taxon>Bacteria</taxon>
        <taxon>Bacillati</taxon>
        <taxon>Actinomycetota</taxon>
        <taxon>Actinomycetes</taxon>
        <taxon>Mycobacteriales</taxon>
        <taxon>Dietziaceae</taxon>
        <taxon>Dietzia</taxon>
    </lineage>
</organism>
<dbReference type="SUPFAM" id="SSF53720">
    <property type="entry name" value="ALDH-like"/>
    <property type="match status" value="1"/>
</dbReference>
<name>A0A173LLV7_9ACTN</name>
<reference evidence="6 7" key="1">
    <citation type="submission" date="2016-06" db="EMBL/GenBank/DDBJ databases">
        <title>Complete genome sequence of a saline-alkali tolerant type strain Dietzia timorensis ID05-A0528T.</title>
        <authorList>
            <person name="Wu X."/>
        </authorList>
    </citation>
    <scope>NUCLEOTIDE SEQUENCE [LARGE SCALE GENOMIC DNA]</scope>
    <source>
        <strain evidence="6 7">ID05-A0528</strain>
    </source>
</reference>
<dbReference type="KEGG" id="dtm:BJL86_0939"/>
<dbReference type="InterPro" id="IPR016163">
    <property type="entry name" value="Ald_DH_C"/>
</dbReference>
<dbReference type="AlphaFoldDB" id="A0A173LLV7"/>
<dbReference type="PANTHER" id="PTHR42804">
    <property type="entry name" value="ALDEHYDE DEHYDROGENASE"/>
    <property type="match status" value="1"/>
</dbReference>
<dbReference type="InterPro" id="IPR016161">
    <property type="entry name" value="Ald_DH/histidinol_DH"/>
</dbReference>
<feature type="domain" description="Aldehyde dehydrogenase" evidence="5">
    <location>
        <begin position="21"/>
        <end position="484"/>
    </location>
</feature>
<comment type="similarity">
    <text evidence="1 4">Belongs to the aldehyde dehydrogenase family.</text>
</comment>
<evidence type="ECO:0000256" key="2">
    <source>
        <dbReference type="ARBA" id="ARBA00023002"/>
    </source>
</evidence>
<dbReference type="CDD" id="cd07089">
    <property type="entry name" value="ALDH_CddD-AldA-like"/>
    <property type="match status" value="1"/>
</dbReference>
<dbReference type="InterPro" id="IPR029510">
    <property type="entry name" value="Ald_DH_CS_GLU"/>
</dbReference>
<proteinExistence type="inferred from homology"/>
<dbReference type="PANTHER" id="PTHR42804:SF1">
    <property type="entry name" value="ALDEHYDE DEHYDROGENASE-RELATED"/>
    <property type="match status" value="1"/>
</dbReference>
<dbReference type="FunFam" id="3.40.605.10:FF:000007">
    <property type="entry name" value="NAD/NADP-dependent betaine aldehyde dehydrogenase"/>
    <property type="match status" value="1"/>
</dbReference>
<dbReference type="Proteomes" id="UP000186104">
    <property type="component" value="Chromosome"/>
</dbReference>
<dbReference type="InterPro" id="IPR016162">
    <property type="entry name" value="Ald_DH_N"/>
</dbReference>
<dbReference type="InterPro" id="IPR015590">
    <property type="entry name" value="Aldehyde_DH_dom"/>
</dbReference>
<dbReference type="Pfam" id="PF00171">
    <property type="entry name" value="Aldedh"/>
    <property type="match status" value="1"/>
</dbReference>
<dbReference type="STRING" id="499555.BJL86_0939"/>
<dbReference type="GO" id="GO:0016620">
    <property type="term" value="F:oxidoreductase activity, acting on the aldehyde or oxo group of donors, NAD or NADP as acceptor"/>
    <property type="evidence" value="ECO:0007669"/>
    <property type="project" value="InterPro"/>
</dbReference>
<evidence type="ECO:0000313" key="7">
    <source>
        <dbReference type="Proteomes" id="UP000186104"/>
    </source>
</evidence>
<evidence type="ECO:0000256" key="4">
    <source>
        <dbReference type="RuleBase" id="RU003345"/>
    </source>
</evidence>
<keyword evidence="2 4" id="KW-0560">Oxidoreductase</keyword>
<gene>
    <name evidence="6" type="ORF">BJL86_0939</name>
</gene>